<name>A0A9R1UR23_LACSA</name>
<evidence type="ECO:0000313" key="2">
    <source>
        <dbReference type="Proteomes" id="UP000235145"/>
    </source>
</evidence>
<dbReference type="PANTHER" id="PTHR10492:SF101">
    <property type="entry name" value="ATP-DEPENDENT DNA HELICASE"/>
    <property type="match status" value="1"/>
</dbReference>
<sequence>MFMIPIRVQDNTGTLTLTMFEREGKKVNVLKGLKLAFKISIKNFNVSKKNNQYGIARISDDESLIQQLENKLTESQYIILLFIFCIIQLSNSQSLDFGSADLQYQQTRNLKDAIFGTDDNITPSTIDKRDNKSNEEFDHNTELNYHLSSSKAPKISPDGPGKQLLKFIWKRKGLFWKPREVGYAIDRIHSVSPKLGEAYFLRILLNKVKGPKSFDEIHTVNGELCSFKDACYNLGLLDDDKEFIDAIKEASLYGSDCLAKHLGIPVRWNSLPATTEIKSLQVI</sequence>
<reference evidence="1 2" key="1">
    <citation type="journal article" date="2017" name="Nat. Commun.">
        <title>Genome assembly with in vitro proximity ligation data and whole-genome triplication in lettuce.</title>
        <authorList>
            <person name="Reyes-Chin-Wo S."/>
            <person name="Wang Z."/>
            <person name="Yang X."/>
            <person name="Kozik A."/>
            <person name="Arikit S."/>
            <person name="Song C."/>
            <person name="Xia L."/>
            <person name="Froenicke L."/>
            <person name="Lavelle D.O."/>
            <person name="Truco M.J."/>
            <person name="Xia R."/>
            <person name="Zhu S."/>
            <person name="Xu C."/>
            <person name="Xu H."/>
            <person name="Xu X."/>
            <person name="Cox K."/>
            <person name="Korf I."/>
            <person name="Meyers B.C."/>
            <person name="Michelmore R.W."/>
        </authorList>
    </citation>
    <scope>NUCLEOTIDE SEQUENCE [LARGE SCALE GENOMIC DNA]</scope>
    <source>
        <strain evidence="2">cv. Salinas</strain>
        <tissue evidence="1">Seedlings</tissue>
    </source>
</reference>
<accession>A0A9R1UR23</accession>
<dbReference type="EMBL" id="NBSK02000008">
    <property type="protein sequence ID" value="KAJ0191577.1"/>
    <property type="molecule type" value="Genomic_DNA"/>
</dbReference>
<evidence type="ECO:0008006" key="3">
    <source>
        <dbReference type="Google" id="ProtNLM"/>
    </source>
</evidence>
<dbReference type="Proteomes" id="UP000235145">
    <property type="component" value="Unassembled WGS sequence"/>
</dbReference>
<keyword evidence="2" id="KW-1185">Reference proteome</keyword>
<dbReference type="PANTHER" id="PTHR10492">
    <property type="match status" value="1"/>
</dbReference>
<gene>
    <name evidence="1" type="ORF">LSAT_V11C800392480</name>
</gene>
<protein>
    <recommendedName>
        <fullName evidence="3">Replication factor A C-terminal domain-containing protein</fullName>
    </recommendedName>
</protein>
<proteinExistence type="predicted"/>
<dbReference type="AlphaFoldDB" id="A0A9R1UR23"/>
<evidence type="ECO:0000313" key="1">
    <source>
        <dbReference type="EMBL" id="KAJ0191577.1"/>
    </source>
</evidence>
<comment type="caution">
    <text evidence="1">The sequence shown here is derived from an EMBL/GenBank/DDBJ whole genome shotgun (WGS) entry which is preliminary data.</text>
</comment>
<organism evidence="1 2">
    <name type="scientific">Lactuca sativa</name>
    <name type="common">Garden lettuce</name>
    <dbReference type="NCBI Taxonomy" id="4236"/>
    <lineage>
        <taxon>Eukaryota</taxon>
        <taxon>Viridiplantae</taxon>
        <taxon>Streptophyta</taxon>
        <taxon>Embryophyta</taxon>
        <taxon>Tracheophyta</taxon>
        <taxon>Spermatophyta</taxon>
        <taxon>Magnoliopsida</taxon>
        <taxon>eudicotyledons</taxon>
        <taxon>Gunneridae</taxon>
        <taxon>Pentapetalae</taxon>
        <taxon>asterids</taxon>
        <taxon>campanulids</taxon>
        <taxon>Asterales</taxon>
        <taxon>Asteraceae</taxon>
        <taxon>Cichorioideae</taxon>
        <taxon>Cichorieae</taxon>
        <taxon>Lactucinae</taxon>
        <taxon>Lactuca</taxon>
    </lineage>
</organism>